<keyword evidence="9" id="KW-0560">Oxidoreductase</keyword>
<dbReference type="EnsemblMetazoa" id="XM_019916691.1">
    <property type="protein sequence ID" value="XP_019772250.1"/>
    <property type="gene ID" value="LOC109545851"/>
</dbReference>
<evidence type="ECO:0000256" key="5">
    <source>
        <dbReference type="ARBA" id="ARBA00022617"/>
    </source>
</evidence>
<dbReference type="SUPFAM" id="SSF48264">
    <property type="entry name" value="Cytochrome P450"/>
    <property type="match status" value="1"/>
</dbReference>
<protein>
    <recommendedName>
        <fullName evidence="15">Cytochrome P450</fullName>
    </recommendedName>
</protein>
<keyword evidence="7" id="KW-0256">Endoplasmic reticulum</keyword>
<evidence type="ECO:0000256" key="4">
    <source>
        <dbReference type="ARBA" id="ARBA00010617"/>
    </source>
</evidence>
<dbReference type="FunFam" id="1.10.630.10:FF:000182">
    <property type="entry name" value="Cytochrome P450 3A4"/>
    <property type="match status" value="1"/>
</dbReference>
<keyword evidence="8" id="KW-0492">Microsome</keyword>
<dbReference type="InterPro" id="IPR050196">
    <property type="entry name" value="Cytochrome_P450_Monoox"/>
</dbReference>
<comment type="subcellular location">
    <subcellularLocation>
        <location evidence="3">Endoplasmic reticulum membrane</location>
        <topology evidence="3">Peripheral membrane protein</topology>
    </subcellularLocation>
    <subcellularLocation>
        <location evidence="2">Microsome membrane</location>
        <topology evidence="2">Peripheral membrane protein</topology>
    </subcellularLocation>
</comment>
<keyword evidence="14" id="KW-1185">Reference proteome</keyword>
<reference evidence="13" key="2">
    <citation type="submission" date="2024-08" db="UniProtKB">
        <authorList>
            <consortium name="EnsemblMetazoa"/>
        </authorList>
    </citation>
    <scope>IDENTIFICATION</scope>
</reference>
<dbReference type="GO" id="GO:0020037">
    <property type="term" value="F:heme binding"/>
    <property type="evidence" value="ECO:0007669"/>
    <property type="project" value="InterPro"/>
</dbReference>
<organism evidence="13 14">
    <name type="scientific">Dendroctonus ponderosae</name>
    <name type="common">Mountain pine beetle</name>
    <dbReference type="NCBI Taxonomy" id="77166"/>
    <lineage>
        <taxon>Eukaryota</taxon>
        <taxon>Metazoa</taxon>
        <taxon>Ecdysozoa</taxon>
        <taxon>Arthropoda</taxon>
        <taxon>Hexapoda</taxon>
        <taxon>Insecta</taxon>
        <taxon>Pterygota</taxon>
        <taxon>Neoptera</taxon>
        <taxon>Endopterygota</taxon>
        <taxon>Coleoptera</taxon>
        <taxon>Polyphaga</taxon>
        <taxon>Cucujiformia</taxon>
        <taxon>Curculionidae</taxon>
        <taxon>Scolytinae</taxon>
        <taxon>Dendroctonus</taxon>
    </lineage>
</organism>
<dbReference type="CDD" id="cd20628">
    <property type="entry name" value="CYP4"/>
    <property type="match status" value="1"/>
</dbReference>
<dbReference type="Pfam" id="PF00067">
    <property type="entry name" value="p450"/>
    <property type="match status" value="1"/>
</dbReference>
<feature type="binding site" description="axial binding residue" evidence="12">
    <location>
        <position position="433"/>
    </location>
    <ligand>
        <name>heme</name>
        <dbReference type="ChEBI" id="CHEBI:30413"/>
    </ligand>
    <ligandPart>
        <name>Fe</name>
        <dbReference type="ChEBI" id="CHEBI:18248"/>
    </ligandPart>
</feature>
<evidence type="ECO:0000256" key="3">
    <source>
        <dbReference type="ARBA" id="ARBA00004406"/>
    </source>
</evidence>
<evidence type="ECO:0000256" key="1">
    <source>
        <dbReference type="ARBA" id="ARBA00001971"/>
    </source>
</evidence>
<name>A0AAR5QGA3_DENPD</name>
<evidence type="ECO:0008006" key="15">
    <source>
        <dbReference type="Google" id="ProtNLM"/>
    </source>
</evidence>
<keyword evidence="6 12" id="KW-0479">Metal-binding</keyword>
<evidence type="ECO:0000313" key="14">
    <source>
        <dbReference type="Proteomes" id="UP000019118"/>
    </source>
</evidence>
<evidence type="ECO:0000256" key="11">
    <source>
        <dbReference type="ARBA" id="ARBA00023033"/>
    </source>
</evidence>
<evidence type="ECO:0000256" key="10">
    <source>
        <dbReference type="ARBA" id="ARBA00023004"/>
    </source>
</evidence>
<evidence type="ECO:0000256" key="9">
    <source>
        <dbReference type="ARBA" id="ARBA00023002"/>
    </source>
</evidence>
<dbReference type="InterPro" id="IPR002401">
    <property type="entry name" value="Cyt_P450_E_grp-I"/>
</dbReference>
<proteinExistence type="inferred from homology"/>
<dbReference type="InterPro" id="IPR001128">
    <property type="entry name" value="Cyt_P450"/>
</dbReference>
<comment type="cofactor">
    <cofactor evidence="1 12">
        <name>heme</name>
        <dbReference type="ChEBI" id="CHEBI:30413"/>
    </cofactor>
</comment>
<dbReference type="GO" id="GO:0004497">
    <property type="term" value="F:monooxygenase activity"/>
    <property type="evidence" value="ECO:0007669"/>
    <property type="project" value="UniProtKB-KW"/>
</dbReference>
<dbReference type="GO" id="GO:0005789">
    <property type="term" value="C:endoplasmic reticulum membrane"/>
    <property type="evidence" value="ECO:0007669"/>
    <property type="project" value="UniProtKB-SubCell"/>
</dbReference>
<dbReference type="GO" id="GO:0016705">
    <property type="term" value="F:oxidoreductase activity, acting on paired donors, with incorporation or reduction of molecular oxygen"/>
    <property type="evidence" value="ECO:0007669"/>
    <property type="project" value="InterPro"/>
</dbReference>
<keyword evidence="10 12" id="KW-0408">Iron</keyword>
<accession>A0AAR5QGA3</accession>
<keyword evidence="11" id="KW-0503">Monooxygenase</keyword>
<evidence type="ECO:0000256" key="12">
    <source>
        <dbReference type="PIRSR" id="PIRSR602401-1"/>
    </source>
</evidence>
<keyword evidence="5 12" id="KW-0349">Heme</keyword>
<evidence type="ECO:0000256" key="6">
    <source>
        <dbReference type="ARBA" id="ARBA00022723"/>
    </source>
</evidence>
<dbReference type="PANTHER" id="PTHR24291:SF187">
    <property type="entry name" value="CYTOCHROME P450 4AE1-RELATED"/>
    <property type="match status" value="1"/>
</dbReference>
<dbReference type="InterPro" id="IPR036396">
    <property type="entry name" value="Cyt_P450_sf"/>
</dbReference>
<evidence type="ECO:0000313" key="13">
    <source>
        <dbReference type="EnsemblMetazoa" id="XP_019772250.1"/>
    </source>
</evidence>
<dbReference type="GO" id="GO:0005506">
    <property type="term" value="F:iron ion binding"/>
    <property type="evidence" value="ECO:0007669"/>
    <property type="project" value="InterPro"/>
</dbReference>
<dbReference type="PRINTS" id="PR00463">
    <property type="entry name" value="EP450I"/>
</dbReference>
<dbReference type="Proteomes" id="UP000019118">
    <property type="component" value="Unassembled WGS sequence"/>
</dbReference>
<evidence type="ECO:0000256" key="2">
    <source>
        <dbReference type="ARBA" id="ARBA00004174"/>
    </source>
</evidence>
<dbReference type="Gene3D" id="1.10.630.10">
    <property type="entry name" value="Cytochrome P450"/>
    <property type="match status" value="1"/>
</dbReference>
<evidence type="ECO:0000256" key="8">
    <source>
        <dbReference type="ARBA" id="ARBA00022848"/>
    </source>
</evidence>
<dbReference type="PRINTS" id="PR00385">
    <property type="entry name" value="P450"/>
</dbReference>
<dbReference type="AlphaFoldDB" id="A0AAR5QGA3"/>
<reference evidence="14" key="1">
    <citation type="journal article" date="2013" name="Genome Biol.">
        <title>Draft genome of the mountain pine beetle, Dendroctonus ponderosae Hopkins, a major forest pest.</title>
        <authorList>
            <person name="Keeling C.I."/>
            <person name="Yuen M.M."/>
            <person name="Liao N.Y."/>
            <person name="Docking T.R."/>
            <person name="Chan S.K."/>
            <person name="Taylor G.A."/>
            <person name="Palmquist D.L."/>
            <person name="Jackman S.D."/>
            <person name="Nguyen A."/>
            <person name="Li M."/>
            <person name="Henderson H."/>
            <person name="Janes J.K."/>
            <person name="Zhao Y."/>
            <person name="Pandoh P."/>
            <person name="Moore R."/>
            <person name="Sperling F.A."/>
            <person name="Huber D.P."/>
            <person name="Birol I."/>
            <person name="Jones S.J."/>
            <person name="Bohlmann J."/>
        </authorList>
    </citation>
    <scope>NUCLEOTIDE SEQUENCE</scope>
</reference>
<sequence>MYFFLFCIVTLVLMWFITHLHNIYNHLKEFPAPPIVPVLGHVFDYVDPKKALSILTNNLVNHGGVIRQYIGPRKPSLATANRDFLQFLCRHSKYIGKAKYYRYLKPWLGEGLLTSDGHQWLSRRKALTSSFTQSGVLRNFVGVFEEKSDQLIKEINDLSSDKANVHLIMKRFTLDVFCETAMRVSLSSLANSADSNYAISIESVCEVIQNRMTSFMKNFDFFFQFSSDCTREKKNLAVIDGMLHKIIKAKHQERRQIGNAKERKDMLDLMMEVDIEGKTLSSSELRAHVNSFTFAGYDTTSSAMSLVLYEIAENPSIQEKLLEEQMQIFSGKLNNASVTYEILHKMAYLDMVIKETLRLHTIVPCIGKRATKDLQYEGKTVPAMLNINICIHAFHHNPNYFPEPDKFNPERFADETKIDPFAYIPFGVKPRQCLGKEFAMLEMKCALSKIIRNFQVVKVPDFQLDLRPKLVLFSANGIWVGFKKRSVTDENV</sequence>
<dbReference type="PANTHER" id="PTHR24291">
    <property type="entry name" value="CYTOCHROME P450 FAMILY 4"/>
    <property type="match status" value="1"/>
</dbReference>
<evidence type="ECO:0000256" key="7">
    <source>
        <dbReference type="ARBA" id="ARBA00022824"/>
    </source>
</evidence>
<comment type="similarity">
    <text evidence="4">Belongs to the cytochrome P450 family.</text>
</comment>